<feature type="transmembrane region" description="Helical" evidence="9">
    <location>
        <begin position="246"/>
        <end position="269"/>
    </location>
</feature>
<name>A0A840SEQ6_9RHOB</name>
<dbReference type="GO" id="GO:0042907">
    <property type="term" value="F:xanthine transmembrane transporter activity"/>
    <property type="evidence" value="ECO:0007669"/>
    <property type="project" value="TreeGrafter"/>
</dbReference>
<feature type="transmembrane region" description="Helical" evidence="9">
    <location>
        <begin position="184"/>
        <end position="202"/>
    </location>
</feature>
<evidence type="ECO:0000256" key="7">
    <source>
        <dbReference type="ARBA" id="ARBA00022989"/>
    </source>
</evidence>
<feature type="transmembrane region" description="Helical" evidence="9">
    <location>
        <begin position="87"/>
        <end position="104"/>
    </location>
</feature>
<dbReference type="Pfam" id="PF09349">
    <property type="entry name" value="OHCU_decarbox"/>
    <property type="match status" value="1"/>
</dbReference>
<dbReference type="Proteomes" id="UP000549457">
    <property type="component" value="Unassembled WGS sequence"/>
</dbReference>
<dbReference type="NCBIfam" id="NF037981">
    <property type="entry name" value="NCS2_1"/>
    <property type="match status" value="1"/>
</dbReference>
<evidence type="ECO:0000256" key="9">
    <source>
        <dbReference type="SAM" id="Phobius"/>
    </source>
</evidence>
<dbReference type="SUPFAM" id="SSF158694">
    <property type="entry name" value="UraD-Like"/>
    <property type="match status" value="1"/>
</dbReference>
<comment type="caution">
    <text evidence="11">The sequence shown here is derived from an EMBL/GenBank/DDBJ whole genome shotgun (WGS) entry which is preliminary data.</text>
</comment>
<dbReference type="GO" id="GO:0005886">
    <property type="term" value="C:plasma membrane"/>
    <property type="evidence" value="ECO:0007669"/>
    <property type="project" value="UniProtKB-SubCell"/>
</dbReference>
<feature type="transmembrane region" description="Helical" evidence="9">
    <location>
        <begin position="33"/>
        <end position="52"/>
    </location>
</feature>
<keyword evidence="8 9" id="KW-0472">Membrane</keyword>
<dbReference type="InterPro" id="IPR017588">
    <property type="entry name" value="UacT-like"/>
</dbReference>
<keyword evidence="7 9" id="KW-1133">Transmembrane helix</keyword>
<dbReference type="PANTHER" id="PTHR42810:SF4">
    <property type="entry name" value="URIC ACID TRANSPORTER UACT"/>
    <property type="match status" value="1"/>
</dbReference>
<dbReference type="PANTHER" id="PTHR42810">
    <property type="entry name" value="PURINE PERMEASE C1399.01C-RELATED"/>
    <property type="match status" value="1"/>
</dbReference>
<organism evidence="11 12">
    <name type="scientific">Amaricoccus macauensis</name>
    <dbReference type="NCBI Taxonomy" id="57001"/>
    <lineage>
        <taxon>Bacteria</taxon>
        <taxon>Pseudomonadati</taxon>
        <taxon>Pseudomonadota</taxon>
        <taxon>Alphaproteobacteria</taxon>
        <taxon>Rhodobacterales</taxon>
        <taxon>Paracoccaceae</taxon>
        <taxon>Amaricoccus</taxon>
    </lineage>
</organism>
<gene>
    <name evidence="11" type="ORF">HNP73_000218</name>
</gene>
<comment type="similarity">
    <text evidence="2">Belongs to the nucleobase:cation symporter-2 (NCS2) (TC 2.A.40) family.</text>
</comment>
<dbReference type="InterPro" id="IPR036778">
    <property type="entry name" value="OHCU_decarboxylase_sf"/>
</dbReference>
<dbReference type="PROSITE" id="PS01116">
    <property type="entry name" value="XANTH_URACIL_PERMASE"/>
    <property type="match status" value="1"/>
</dbReference>
<keyword evidence="4" id="KW-1003">Cell membrane</keyword>
<evidence type="ECO:0000256" key="2">
    <source>
        <dbReference type="ARBA" id="ARBA00008821"/>
    </source>
</evidence>
<comment type="subcellular location">
    <subcellularLocation>
        <location evidence="1">Cell membrane</location>
        <topology evidence="1">Multi-pass membrane protein</topology>
    </subcellularLocation>
</comment>
<dbReference type="InterPro" id="IPR006043">
    <property type="entry name" value="NCS2"/>
</dbReference>
<evidence type="ECO:0000256" key="1">
    <source>
        <dbReference type="ARBA" id="ARBA00004651"/>
    </source>
</evidence>
<keyword evidence="5" id="KW-0659">Purine metabolism</keyword>
<evidence type="ECO:0000313" key="11">
    <source>
        <dbReference type="EMBL" id="MBB5220297.1"/>
    </source>
</evidence>
<evidence type="ECO:0000256" key="5">
    <source>
        <dbReference type="ARBA" id="ARBA00022631"/>
    </source>
</evidence>
<evidence type="ECO:0000256" key="6">
    <source>
        <dbReference type="ARBA" id="ARBA00022692"/>
    </source>
</evidence>
<feature type="transmembrane region" description="Helical" evidence="9">
    <location>
        <begin position="393"/>
        <end position="412"/>
    </location>
</feature>
<keyword evidence="3" id="KW-0813">Transport</keyword>
<feature type="transmembrane region" description="Helical" evidence="9">
    <location>
        <begin position="58"/>
        <end position="75"/>
    </location>
</feature>
<proteinExistence type="inferred from homology"/>
<evidence type="ECO:0000256" key="4">
    <source>
        <dbReference type="ARBA" id="ARBA00022475"/>
    </source>
</evidence>
<dbReference type="Gene3D" id="1.10.3330.10">
    <property type="entry name" value="Oxo-4-hydroxy-4-carboxy-5-ureidoimidazoline decarboxylase"/>
    <property type="match status" value="1"/>
</dbReference>
<dbReference type="Pfam" id="PF00860">
    <property type="entry name" value="Xan_ur_permease"/>
    <property type="match status" value="1"/>
</dbReference>
<keyword evidence="12" id="KW-1185">Reference proteome</keyword>
<keyword evidence="6 9" id="KW-0812">Transmembrane</keyword>
<evidence type="ECO:0000256" key="8">
    <source>
        <dbReference type="ARBA" id="ARBA00023136"/>
    </source>
</evidence>
<dbReference type="InterPro" id="IPR018020">
    <property type="entry name" value="OHCU_decarboxylase"/>
</dbReference>
<feature type="transmembrane region" description="Helical" evidence="9">
    <location>
        <begin position="418"/>
        <end position="441"/>
    </location>
</feature>
<feature type="domain" description="Oxo-4-hydroxy-4-carboxy-5-ureidoimidazoline decarboxylase" evidence="10">
    <location>
        <begin position="466"/>
        <end position="618"/>
    </location>
</feature>
<dbReference type="AlphaFoldDB" id="A0A840SEQ6"/>
<protein>
    <submittedName>
        <fullName evidence="11">OHCU decarboxylase</fullName>
    </submittedName>
</protein>
<feature type="transmembrane region" description="Helical" evidence="9">
    <location>
        <begin position="209"/>
        <end position="226"/>
    </location>
</feature>
<feature type="transmembrane region" description="Helical" evidence="9">
    <location>
        <begin position="116"/>
        <end position="135"/>
    </location>
</feature>
<feature type="transmembrane region" description="Helical" evidence="9">
    <location>
        <begin position="361"/>
        <end position="381"/>
    </location>
</feature>
<feature type="transmembrane region" description="Helical" evidence="9">
    <location>
        <begin position="332"/>
        <end position="355"/>
    </location>
</feature>
<evidence type="ECO:0000259" key="10">
    <source>
        <dbReference type="Pfam" id="PF09349"/>
    </source>
</evidence>
<dbReference type="InterPro" id="IPR006042">
    <property type="entry name" value="Xan_ur_permease"/>
</dbReference>
<dbReference type="NCBIfam" id="TIGR00801">
    <property type="entry name" value="ncs2"/>
    <property type="match status" value="1"/>
</dbReference>
<dbReference type="RefSeq" id="WP_221288103.1">
    <property type="nucleotide sequence ID" value="NZ_JACHFM010000001.1"/>
</dbReference>
<reference evidence="11 12" key="1">
    <citation type="submission" date="2020-08" db="EMBL/GenBank/DDBJ databases">
        <title>Genomic Encyclopedia of Type Strains, Phase IV (KMG-IV): sequencing the most valuable type-strain genomes for metagenomic binning, comparative biology and taxonomic classification.</title>
        <authorList>
            <person name="Goeker M."/>
        </authorList>
    </citation>
    <scope>NUCLEOTIDE SEQUENCE [LARGE SCALE GENOMIC DNA]</scope>
    <source>
        <strain evidence="11 12">DSM 101730</strain>
    </source>
</reference>
<feature type="transmembrane region" description="Helical" evidence="9">
    <location>
        <begin position="142"/>
        <end position="164"/>
    </location>
</feature>
<dbReference type="GO" id="GO:0006144">
    <property type="term" value="P:purine nucleobase metabolic process"/>
    <property type="evidence" value="ECO:0007669"/>
    <property type="project" value="UniProtKB-KW"/>
</dbReference>
<dbReference type="EMBL" id="JACHFM010000001">
    <property type="protein sequence ID" value="MBB5220297.1"/>
    <property type="molecule type" value="Genomic_DNA"/>
</dbReference>
<accession>A0A840SEQ6</accession>
<sequence length="641" mass="67717">MTMTTASPTPVRAHPVDEILPVSQLATYGLQHVLAFYAGAILTPIILAGALGLTNEQLIHLINADLFTCGIATLLQSVGIGRIGVRLPLLQGVTITAVGPMVAIGLDAGGGVDGLLAIYGSVIVAGVFTFVMASYVKPLMRFFPPVVVGSVILIIGIGLLPVAANYIVMGSGLNAMQNPVLLKNVMYGLSVLALIVAIQRFFSGFMQTIAVLVGLVVGTVVAWALGDAHFGEVSTAPWVGYTTPFYFGWPTFGLTAILSMLVVMVITMIETAGDVYATGEIVKKRIRNEDIARAIRADGLATFIGGILNAFPYTCFAQNVGLVRLTQIRSRWVVAAAGVIMILLGSLPKVAAIVAGIPAPVLGGAALAMFGAVAAVGVQTLGKVDFNNQNNVVVVSISVGLAMLVTAQPFIGDAFPEWARIVLGSGIILGALSAILLNMLFNSFGSGTAAVAGRPGDHLVTIADVNRMNEAEFCMTFGGLVENTPWVIERAFRMRPFADTLELRSAFQNALLAGTSEEHHQLLNSFADLGTDADAETAYLFDHANAGIDELDADEHDAVRHLAKAYRDHFGFPLIVSAGDVERYERVVSSGRARLSNTPAVERSTALVEIARIANHRFDRLVANANPHASAFVPTFMPQPA</sequence>
<dbReference type="NCBIfam" id="TIGR03173">
    <property type="entry name" value="pbuX"/>
    <property type="match status" value="1"/>
</dbReference>
<evidence type="ECO:0000313" key="12">
    <source>
        <dbReference type="Proteomes" id="UP000549457"/>
    </source>
</evidence>
<evidence type="ECO:0000256" key="3">
    <source>
        <dbReference type="ARBA" id="ARBA00022448"/>
    </source>
</evidence>